<dbReference type="Pfam" id="PF00188">
    <property type="entry name" value="CAP"/>
    <property type="match status" value="1"/>
</dbReference>
<sequence>MKKWLVTGLSIVLAATLAVVPATPSVLDAGPKTASAATKTTQTYMLSTKKTYVRKGASTKNTAVGYIDKKVRVKLKITKGKSWAYFSEKGLKGYVKLADFKDLKRKSSSERESKIITLVNKERKKAGLKPLKENKVMNYTAYYKSKEMAQKNYFGHDGGKYKTWSNLITSHIGINITGMGENIAYGYPSTKEVMIAWMNSKGHRENILNKNFKEMGVGVYYDKSNKRFYWTQHFLTK</sequence>
<dbReference type="STRING" id="241244.ATY39_00775"/>
<dbReference type="Gene3D" id="3.40.33.10">
    <property type="entry name" value="CAP"/>
    <property type="match status" value="1"/>
</dbReference>
<dbReference type="OrthoDB" id="9783944at2"/>
<dbReference type="SUPFAM" id="SSF55797">
    <property type="entry name" value="PR-1-like"/>
    <property type="match status" value="1"/>
</dbReference>
<evidence type="ECO:0000259" key="2">
    <source>
        <dbReference type="Pfam" id="PF00188"/>
    </source>
</evidence>
<dbReference type="PANTHER" id="PTHR31157">
    <property type="entry name" value="SCP DOMAIN-CONTAINING PROTEIN"/>
    <property type="match status" value="1"/>
</dbReference>
<feature type="domain" description="SCP" evidence="2">
    <location>
        <begin position="117"/>
        <end position="234"/>
    </location>
</feature>
<feature type="signal peptide" evidence="1">
    <location>
        <begin position="1"/>
        <end position="24"/>
    </location>
</feature>
<reference evidence="3 4" key="1">
    <citation type="journal article" date="2016" name="Genome Announc.">
        <title>Whole-Genome Sequence of Rummeliibacillus stabekisii Strain PP9 Isolated from Antarctic Soil.</title>
        <authorList>
            <person name="da Mota F.F."/>
            <person name="Vollu R.E."/>
            <person name="Jurelevicius D."/>
            <person name="Seldin L."/>
        </authorList>
    </citation>
    <scope>NUCLEOTIDE SEQUENCE [LARGE SCALE GENOMIC DNA]</scope>
    <source>
        <strain evidence="3 4">PP9</strain>
    </source>
</reference>
<reference evidence="4" key="2">
    <citation type="submission" date="2016-03" db="EMBL/GenBank/DDBJ databases">
        <authorList>
            <person name="Ploux O."/>
        </authorList>
    </citation>
    <scope>NUCLEOTIDE SEQUENCE [LARGE SCALE GENOMIC DNA]</scope>
    <source>
        <strain evidence="4">PP9</strain>
    </source>
</reference>
<evidence type="ECO:0000313" key="4">
    <source>
        <dbReference type="Proteomes" id="UP000076021"/>
    </source>
</evidence>
<gene>
    <name evidence="3" type="ORF">ATY39_00775</name>
</gene>
<feature type="chain" id="PRO_5038990356" description="SCP domain-containing protein" evidence="1">
    <location>
        <begin position="25"/>
        <end position="237"/>
    </location>
</feature>
<evidence type="ECO:0000313" key="3">
    <source>
        <dbReference type="EMBL" id="AMW98076.1"/>
    </source>
</evidence>
<dbReference type="Proteomes" id="UP000076021">
    <property type="component" value="Chromosome"/>
</dbReference>
<evidence type="ECO:0000256" key="1">
    <source>
        <dbReference type="SAM" id="SignalP"/>
    </source>
</evidence>
<accession>A0A143H982</accession>
<name>A0A143H982_9BACL</name>
<protein>
    <recommendedName>
        <fullName evidence="2">SCP domain-containing protein</fullName>
    </recommendedName>
</protein>
<dbReference type="EMBL" id="CP014806">
    <property type="protein sequence ID" value="AMW98076.1"/>
    <property type="molecule type" value="Genomic_DNA"/>
</dbReference>
<dbReference type="KEGG" id="rst:ATY39_00775"/>
<dbReference type="AlphaFoldDB" id="A0A143H982"/>
<dbReference type="InterPro" id="IPR035940">
    <property type="entry name" value="CAP_sf"/>
</dbReference>
<proteinExistence type="predicted"/>
<dbReference type="CDD" id="cd05379">
    <property type="entry name" value="CAP_bacterial"/>
    <property type="match status" value="1"/>
</dbReference>
<dbReference type="InterPro" id="IPR014044">
    <property type="entry name" value="CAP_dom"/>
</dbReference>
<dbReference type="RefSeq" id="WP_066784393.1">
    <property type="nucleotide sequence ID" value="NZ_CP014806.1"/>
</dbReference>
<dbReference type="PANTHER" id="PTHR31157:SF1">
    <property type="entry name" value="SCP DOMAIN-CONTAINING PROTEIN"/>
    <property type="match status" value="1"/>
</dbReference>
<organism evidence="3 4">
    <name type="scientific">Rummeliibacillus stabekisii</name>
    <dbReference type="NCBI Taxonomy" id="241244"/>
    <lineage>
        <taxon>Bacteria</taxon>
        <taxon>Bacillati</taxon>
        <taxon>Bacillota</taxon>
        <taxon>Bacilli</taxon>
        <taxon>Bacillales</taxon>
        <taxon>Caryophanaceae</taxon>
        <taxon>Rummeliibacillus</taxon>
    </lineage>
</organism>
<keyword evidence="4" id="KW-1185">Reference proteome</keyword>
<keyword evidence="1" id="KW-0732">Signal</keyword>